<name>E9H1X9_DAPPU</name>
<dbReference type="InParanoid" id="E9H1X9"/>
<accession>E9H1X9</accession>
<evidence type="ECO:0000313" key="1">
    <source>
        <dbReference type="EMBL" id="EFX74251.1"/>
    </source>
</evidence>
<sequence>MYMASHFPQVLEERVQLNASQIRSVGWFTAALPPTLLIFDWGAFQFEGSRGQSRLAARSSAVVRYNHLPKYSESCS</sequence>
<organism evidence="1 2">
    <name type="scientific">Daphnia pulex</name>
    <name type="common">Water flea</name>
    <dbReference type="NCBI Taxonomy" id="6669"/>
    <lineage>
        <taxon>Eukaryota</taxon>
        <taxon>Metazoa</taxon>
        <taxon>Ecdysozoa</taxon>
        <taxon>Arthropoda</taxon>
        <taxon>Crustacea</taxon>
        <taxon>Branchiopoda</taxon>
        <taxon>Diplostraca</taxon>
        <taxon>Cladocera</taxon>
        <taxon>Anomopoda</taxon>
        <taxon>Daphniidae</taxon>
        <taxon>Daphnia</taxon>
    </lineage>
</organism>
<keyword evidence="2" id="KW-1185">Reference proteome</keyword>
<proteinExistence type="predicted"/>
<gene>
    <name evidence="1" type="ORF">DAPPUDRAFT_252091</name>
</gene>
<dbReference type="Proteomes" id="UP000000305">
    <property type="component" value="Unassembled WGS sequence"/>
</dbReference>
<dbReference type="KEGG" id="dpx:DAPPUDRAFT_252091"/>
<dbReference type="EMBL" id="GL732584">
    <property type="protein sequence ID" value="EFX74251.1"/>
    <property type="molecule type" value="Genomic_DNA"/>
</dbReference>
<evidence type="ECO:0000313" key="2">
    <source>
        <dbReference type="Proteomes" id="UP000000305"/>
    </source>
</evidence>
<reference evidence="1 2" key="1">
    <citation type="journal article" date="2011" name="Science">
        <title>The ecoresponsive genome of Daphnia pulex.</title>
        <authorList>
            <person name="Colbourne J.K."/>
            <person name="Pfrender M.E."/>
            <person name="Gilbert D."/>
            <person name="Thomas W.K."/>
            <person name="Tucker A."/>
            <person name="Oakley T.H."/>
            <person name="Tokishita S."/>
            <person name="Aerts A."/>
            <person name="Arnold G.J."/>
            <person name="Basu M.K."/>
            <person name="Bauer D.J."/>
            <person name="Caceres C.E."/>
            <person name="Carmel L."/>
            <person name="Casola C."/>
            <person name="Choi J.H."/>
            <person name="Detter J.C."/>
            <person name="Dong Q."/>
            <person name="Dusheyko S."/>
            <person name="Eads B.D."/>
            <person name="Frohlich T."/>
            <person name="Geiler-Samerotte K.A."/>
            <person name="Gerlach D."/>
            <person name="Hatcher P."/>
            <person name="Jogdeo S."/>
            <person name="Krijgsveld J."/>
            <person name="Kriventseva E.V."/>
            <person name="Kultz D."/>
            <person name="Laforsch C."/>
            <person name="Lindquist E."/>
            <person name="Lopez J."/>
            <person name="Manak J.R."/>
            <person name="Muller J."/>
            <person name="Pangilinan J."/>
            <person name="Patwardhan R.P."/>
            <person name="Pitluck S."/>
            <person name="Pritham E.J."/>
            <person name="Rechtsteiner A."/>
            <person name="Rho M."/>
            <person name="Rogozin I.B."/>
            <person name="Sakarya O."/>
            <person name="Salamov A."/>
            <person name="Schaack S."/>
            <person name="Shapiro H."/>
            <person name="Shiga Y."/>
            <person name="Skalitzky C."/>
            <person name="Smith Z."/>
            <person name="Souvorov A."/>
            <person name="Sung W."/>
            <person name="Tang Z."/>
            <person name="Tsuchiya D."/>
            <person name="Tu H."/>
            <person name="Vos H."/>
            <person name="Wang M."/>
            <person name="Wolf Y.I."/>
            <person name="Yamagata H."/>
            <person name="Yamada T."/>
            <person name="Ye Y."/>
            <person name="Shaw J.R."/>
            <person name="Andrews J."/>
            <person name="Crease T.J."/>
            <person name="Tang H."/>
            <person name="Lucas S.M."/>
            <person name="Robertson H.M."/>
            <person name="Bork P."/>
            <person name="Koonin E.V."/>
            <person name="Zdobnov E.M."/>
            <person name="Grigoriev I.V."/>
            <person name="Lynch M."/>
            <person name="Boore J.L."/>
        </authorList>
    </citation>
    <scope>NUCLEOTIDE SEQUENCE [LARGE SCALE GENOMIC DNA]</scope>
</reference>
<dbReference type="AlphaFoldDB" id="E9H1X9"/>
<protein>
    <submittedName>
        <fullName evidence="1">Uncharacterized protein</fullName>
    </submittedName>
</protein>
<dbReference type="HOGENOM" id="CLU_2657006_0_0_1"/>